<dbReference type="CDD" id="cd03048">
    <property type="entry name" value="GST_N_Ure2p_like"/>
    <property type="match status" value="1"/>
</dbReference>
<dbReference type="PROSITE" id="PS50404">
    <property type="entry name" value="GST_NTER"/>
    <property type="match status" value="1"/>
</dbReference>
<dbReference type="SFLD" id="SFLDS00019">
    <property type="entry name" value="Glutathione_Transferase_(cytos"/>
    <property type="match status" value="1"/>
</dbReference>
<reference evidence="5" key="1">
    <citation type="submission" date="2020-03" db="EMBL/GenBank/DDBJ databases">
        <title>Site-based positive gene gene selection in Geosmithia morbida across the United States reveals a broad range of putative effectors and factors for local host and environmental adapation.</title>
        <authorList>
            <person name="Onufrak A."/>
            <person name="Murdoch R.W."/>
            <person name="Gazis R."/>
            <person name="Huff M."/>
            <person name="Staton M."/>
            <person name="Klingeman W."/>
            <person name="Hadziabdic D."/>
        </authorList>
    </citation>
    <scope>NUCLEOTIDE SEQUENCE</scope>
    <source>
        <strain evidence="5">1262</strain>
    </source>
</reference>
<dbReference type="InterPro" id="IPR004045">
    <property type="entry name" value="Glutathione_S-Trfase_N"/>
</dbReference>
<dbReference type="InterPro" id="IPR010987">
    <property type="entry name" value="Glutathione-S-Trfase_C-like"/>
</dbReference>
<feature type="domain" description="GST C-terminal" evidence="4">
    <location>
        <begin position="92"/>
        <end position="215"/>
    </location>
</feature>
<dbReference type="PROSITE" id="PS50405">
    <property type="entry name" value="GST_CTER"/>
    <property type="match status" value="1"/>
</dbReference>
<dbReference type="SUPFAM" id="SSF47616">
    <property type="entry name" value="GST C-terminal domain-like"/>
    <property type="match status" value="1"/>
</dbReference>
<evidence type="ECO:0000256" key="1">
    <source>
        <dbReference type="ARBA" id="ARBA00007409"/>
    </source>
</evidence>
<dbReference type="RefSeq" id="XP_035325244.1">
    <property type="nucleotide sequence ID" value="XM_035462314.1"/>
</dbReference>
<dbReference type="EMBL" id="JAANYQ010000001">
    <property type="protein sequence ID" value="KAF4126592.1"/>
    <property type="molecule type" value="Genomic_DNA"/>
</dbReference>
<dbReference type="InterPro" id="IPR036282">
    <property type="entry name" value="Glutathione-S-Trfase_C_sf"/>
</dbReference>
<dbReference type="InterPro" id="IPR036249">
    <property type="entry name" value="Thioredoxin-like_sf"/>
</dbReference>
<dbReference type="PANTHER" id="PTHR44051:SF3">
    <property type="entry name" value="TRANSCRIPTIONAL REGULATOR URE2"/>
    <property type="match status" value="1"/>
</dbReference>
<protein>
    <submittedName>
        <fullName evidence="5">Glutathione S-transferase</fullName>
    </submittedName>
</protein>
<dbReference type="InterPro" id="IPR004046">
    <property type="entry name" value="GST_C"/>
</dbReference>
<comment type="similarity">
    <text evidence="1 2">Belongs to the GST superfamily.</text>
</comment>
<dbReference type="SFLD" id="SFLDG01151">
    <property type="entry name" value="Main.2:_Nu-like"/>
    <property type="match status" value="1"/>
</dbReference>
<dbReference type="Gene3D" id="1.20.1050.130">
    <property type="match status" value="1"/>
</dbReference>
<organism evidence="5 6">
    <name type="scientific">Geosmithia morbida</name>
    <dbReference type="NCBI Taxonomy" id="1094350"/>
    <lineage>
        <taxon>Eukaryota</taxon>
        <taxon>Fungi</taxon>
        <taxon>Dikarya</taxon>
        <taxon>Ascomycota</taxon>
        <taxon>Pezizomycotina</taxon>
        <taxon>Sordariomycetes</taxon>
        <taxon>Hypocreomycetidae</taxon>
        <taxon>Hypocreales</taxon>
        <taxon>Bionectriaceae</taxon>
        <taxon>Geosmithia</taxon>
    </lineage>
</organism>
<evidence type="ECO:0000313" key="6">
    <source>
        <dbReference type="Proteomes" id="UP000749293"/>
    </source>
</evidence>
<evidence type="ECO:0000259" key="3">
    <source>
        <dbReference type="PROSITE" id="PS50404"/>
    </source>
</evidence>
<accession>A0A9P4Z357</accession>
<dbReference type="Pfam" id="PF02798">
    <property type="entry name" value="GST_N"/>
    <property type="match status" value="1"/>
</dbReference>
<proteinExistence type="inferred from homology"/>
<dbReference type="Proteomes" id="UP000749293">
    <property type="component" value="Unassembled WGS sequence"/>
</dbReference>
<dbReference type="SUPFAM" id="SSF52833">
    <property type="entry name" value="Thioredoxin-like"/>
    <property type="match status" value="1"/>
</dbReference>
<evidence type="ECO:0000256" key="2">
    <source>
        <dbReference type="RuleBase" id="RU003494"/>
    </source>
</evidence>
<comment type="caution">
    <text evidence="5">The sequence shown here is derived from an EMBL/GenBank/DDBJ whole genome shotgun (WGS) entry which is preliminary data.</text>
</comment>
<name>A0A9P4Z357_9HYPO</name>
<dbReference type="OrthoDB" id="422574at2759"/>
<dbReference type="SFLD" id="SFLDG00358">
    <property type="entry name" value="Main_(cytGST)"/>
    <property type="match status" value="1"/>
</dbReference>
<dbReference type="Pfam" id="PF00043">
    <property type="entry name" value="GST_C"/>
    <property type="match status" value="1"/>
</dbReference>
<sequence length="215" mass="24529">MTSEIKPLKVYTHGGSGPNPYKVVILLNELGLPYEDIKISNPKEESFVKINPNGRVPAIEDPNTGLTIWESGAILEYIVETYDKENKVGATNTADKWALKQLLHFQMSGQGPYFGQAVWFQKFDKEAPSATERYNEQLLRVLGVVDNLLEGKEYFVGGKLTYVDIAFYPWSRIVSLPNYFLTTIWEKYEVEKTYPNFVAWFKRISALPSVQKAYA</sequence>
<keyword evidence="6" id="KW-1185">Reference proteome</keyword>
<feature type="domain" description="GST N-terminal" evidence="3">
    <location>
        <begin position="7"/>
        <end position="86"/>
    </location>
</feature>
<dbReference type="AlphaFoldDB" id="A0A9P4Z357"/>
<dbReference type="PANTHER" id="PTHR44051">
    <property type="entry name" value="GLUTATHIONE S-TRANSFERASE-RELATED"/>
    <property type="match status" value="1"/>
</dbReference>
<dbReference type="GeneID" id="55966558"/>
<evidence type="ECO:0000313" key="5">
    <source>
        <dbReference type="EMBL" id="KAF4126592.1"/>
    </source>
</evidence>
<dbReference type="InterPro" id="IPR040079">
    <property type="entry name" value="Glutathione_S-Trfase"/>
</dbReference>
<evidence type="ECO:0000259" key="4">
    <source>
        <dbReference type="PROSITE" id="PS50405"/>
    </source>
</evidence>
<gene>
    <name evidence="5" type="ORF">GMORB2_0328</name>
</gene>